<keyword evidence="1" id="KW-0812">Transmembrane</keyword>
<feature type="transmembrane region" description="Helical" evidence="1">
    <location>
        <begin position="124"/>
        <end position="148"/>
    </location>
</feature>
<reference evidence="4 5" key="1">
    <citation type="journal article" date="2017" name="Elife">
        <title>Extensive horizontal gene transfer in cheese-associated bacteria.</title>
        <authorList>
            <person name="Bonham K.S."/>
            <person name="Wolfe B.E."/>
            <person name="Dutton R.J."/>
        </authorList>
    </citation>
    <scope>NUCLEOTIDE SEQUENCE [LARGE SCALE GENOMIC DNA]</scope>
    <source>
        <strain evidence="3 4">947_7</strain>
        <strain evidence="2 5">JB5</strain>
    </source>
</reference>
<evidence type="ECO:0000313" key="3">
    <source>
        <dbReference type="EMBL" id="PCC47832.1"/>
    </source>
</evidence>
<comment type="caution">
    <text evidence="2">The sequence shown here is derived from an EMBL/GenBank/DDBJ whole genome shotgun (WGS) entry which is preliminary data.</text>
</comment>
<feature type="transmembrane region" description="Helical" evidence="1">
    <location>
        <begin position="293"/>
        <end position="311"/>
    </location>
</feature>
<evidence type="ECO:0000313" key="5">
    <source>
        <dbReference type="Proteomes" id="UP000218377"/>
    </source>
</evidence>
<protein>
    <submittedName>
        <fullName evidence="2">Uncharacterized protein</fullName>
    </submittedName>
</protein>
<evidence type="ECO:0000313" key="2">
    <source>
        <dbReference type="EMBL" id="PCC17281.1"/>
    </source>
</evidence>
<feature type="transmembrane region" description="Helical" evidence="1">
    <location>
        <begin position="255"/>
        <end position="281"/>
    </location>
</feature>
<evidence type="ECO:0000313" key="4">
    <source>
        <dbReference type="Proteomes" id="UP000217564"/>
    </source>
</evidence>
<dbReference type="EMBL" id="NRGP01000004">
    <property type="protein sequence ID" value="PCC47832.1"/>
    <property type="molecule type" value="Genomic_DNA"/>
</dbReference>
<proteinExistence type="predicted"/>
<evidence type="ECO:0000256" key="1">
    <source>
        <dbReference type="SAM" id="Phobius"/>
    </source>
</evidence>
<feature type="transmembrane region" description="Helical" evidence="1">
    <location>
        <begin position="230"/>
        <end position="248"/>
    </location>
</feature>
<keyword evidence="1" id="KW-1133">Transmembrane helix</keyword>
<dbReference type="AlphaFoldDB" id="A0A2A3X0Q0"/>
<dbReference type="Pfam" id="PF22564">
    <property type="entry name" value="HAAS"/>
    <property type="match status" value="1"/>
</dbReference>
<organism evidence="2 5">
    <name type="scientific">Brevibacterium aurantiacum</name>
    <dbReference type="NCBI Taxonomy" id="273384"/>
    <lineage>
        <taxon>Bacteria</taxon>
        <taxon>Bacillati</taxon>
        <taxon>Actinomycetota</taxon>
        <taxon>Actinomycetes</taxon>
        <taxon>Micrococcales</taxon>
        <taxon>Brevibacteriaceae</taxon>
        <taxon>Brevibacterium</taxon>
    </lineage>
</organism>
<name>A0A2A3X0Q0_BREAU</name>
<accession>A0A2A3X0Q0</accession>
<dbReference type="Proteomes" id="UP000217564">
    <property type="component" value="Unassembled WGS sequence"/>
</dbReference>
<keyword evidence="1" id="KW-0472">Membrane</keyword>
<dbReference type="RefSeq" id="WP_096157333.1">
    <property type="nucleotide sequence ID" value="NZ_JABUYB010000002.1"/>
</dbReference>
<sequence>MSALTTIYVDNVVSHLPEDSRGDIAAEIKATIDDMVEDRLGDLEHPADEQTAAAEREVLEELGDPAQLSREYTNSSQHLIGPKSYPVFIWAIRWVLPLVAVAAAVTNSIAFIATNDEVQIGALIGQLVGNTIVALLTAFAAITIIFALGDKEMSGVAADKIAGTKKDWSVDQLRATDAKAKQIRAEAVLNLIFLVLLALLPLVPTSLFYVGHLNNDEPFINPELGFGWFLGYWGFLALMAIVEVVKLVRSSAKTAVVLTGAILDVAMAVFLTIALLTQQVLHPDLTSPSGAEVQQIITVIAIWAIVIWDQISTWRAHRANR</sequence>
<feature type="transmembrane region" description="Helical" evidence="1">
    <location>
        <begin position="87"/>
        <end position="112"/>
    </location>
</feature>
<dbReference type="Proteomes" id="UP000218377">
    <property type="component" value="Unassembled WGS sequence"/>
</dbReference>
<gene>
    <name evidence="3" type="ORF">CIK64_02950</name>
    <name evidence="2" type="ORF">CIK79_02580</name>
</gene>
<feature type="transmembrane region" description="Helical" evidence="1">
    <location>
        <begin position="188"/>
        <end position="210"/>
    </location>
</feature>
<dbReference type="EMBL" id="NRGX01000001">
    <property type="protein sequence ID" value="PCC17281.1"/>
    <property type="molecule type" value="Genomic_DNA"/>
</dbReference>